<protein>
    <submittedName>
        <fullName evidence="3">Zinc finger BED domain-containing protein 1</fullName>
    </submittedName>
</protein>
<name>A0A8J4XNV8_CHIOP</name>
<comment type="caution">
    <text evidence="3">The sequence shown here is derived from an EMBL/GenBank/DDBJ whole genome shotgun (WGS) entry which is preliminary data.</text>
</comment>
<evidence type="ECO:0000313" key="3">
    <source>
        <dbReference type="EMBL" id="KAG0710917.1"/>
    </source>
</evidence>
<feature type="domain" description="HAT C-terminal dimerisation" evidence="2">
    <location>
        <begin position="672"/>
        <end position="712"/>
    </location>
</feature>
<dbReference type="PANTHER" id="PTHR47501">
    <property type="entry name" value="TRANSPOSASE-RELATED"/>
    <property type="match status" value="1"/>
</dbReference>
<feature type="region of interest" description="Disordered" evidence="1">
    <location>
        <begin position="1"/>
        <end position="97"/>
    </location>
</feature>
<keyword evidence="4" id="KW-1185">Reference proteome</keyword>
<evidence type="ECO:0000259" key="2">
    <source>
        <dbReference type="Pfam" id="PF05699"/>
    </source>
</evidence>
<evidence type="ECO:0000313" key="4">
    <source>
        <dbReference type="Proteomes" id="UP000770661"/>
    </source>
</evidence>
<evidence type="ECO:0000256" key="1">
    <source>
        <dbReference type="SAM" id="MobiDB-lite"/>
    </source>
</evidence>
<feature type="compositionally biased region" description="Low complexity" evidence="1">
    <location>
        <begin position="8"/>
        <end position="24"/>
    </location>
</feature>
<dbReference type="InterPro" id="IPR008906">
    <property type="entry name" value="HATC_C_dom"/>
</dbReference>
<proteinExistence type="predicted"/>
<sequence>MMRRFVTSSPRLGPSRQSQSQSQAQEEDGRNSSQSELSLISVISESGGEMRSLSRASSMSTSSMSLDSVASMATTASDTGEMASDVDSSGAEDTVQGAGSVLNAEDELKRSLQGLQDFFKFRKLESSTESQKYADKKQLHKGMANCQKCGQTIKFDSESRGNLKKHYKTKHPGMVKALEAAMSLNKFKARVGPKSNKACRQLTLKEATQKPNVWSQEAAQQAYVGWFAESLKPLCDTDDEATWTFLKTLKPEFKVPCRKTLTNRLNKYSLQVKNEVIACLDKVEHVATTADSWSSHRRAFLGSTVHWIDPVTLQRKSATLACRELTESQTGEMLARNLHEIFTDHNIADKITGCTTDNGRNYISAFEQFAGDPTIKPQLTEEEEDDQNDQEMAPNASIRDVAGLLDERTAEERNETLLPRHFKCSAHTINLLSTVDVAEVPDWNKGPRAVFRKPGSKAQALWNLQNRSPVWAGKMKAATGGRRLKTHVATRWNSYYDSMKCLVKLVLDKQEVRTAINKILSVQGLGLFDSKDTEVIKEYLQVMTPVAICLDRMQSDTAAYMGNLLPDLMLLRQRLETVKNSNLRYAGNLVEYLLEQDDHRHGFYKRRQAIRLRRPVVGHATDATAPSQHALEESIKHSAINWARTREHVVKREHFPEGHRETWIKLFIRYNTALPSSAAAERLFSTAGNILRPKRSSLTASNFEQLVLLKGNSRMFKAALKEDLKKGPDTHQDQE</sequence>
<organism evidence="3 4">
    <name type="scientific">Chionoecetes opilio</name>
    <name type="common">Atlantic snow crab</name>
    <name type="synonym">Cancer opilio</name>
    <dbReference type="NCBI Taxonomy" id="41210"/>
    <lineage>
        <taxon>Eukaryota</taxon>
        <taxon>Metazoa</taxon>
        <taxon>Ecdysozoa</taxon>
        <taxon>Arthropoda</taxon>
        <taxon>Crustacea</taxon>
        <taxon>Multicrustacea</taxon>
        <taxon>Malacostraca</taxon>
        <taxon>Eumalacostraca</taxon>
        <taxon>Eucarida</taxon>
        <taxon>Decapoda</taxon>
        <taxon>Pleocyemata</taxon>
        <taxon>Brachyura</taxon>
        <taxon>Eubrachyura</taxon>
        <taxon>Majoidea</taxon>
        <taxon>Majidae</taxon>
        <taxon>Chionoecetes</taxon>
    </lineage>
</organism>
<dbReference type="PANTHER" id="PTHR47501:SF5">
    <property type="entry name" value="HAT C-TERMINAL DIMERISATION DOMAIN-CONTAINING PROTEIN"/>
    <property type="match status" value="1"/>
</dbReference>
<dbReference type="Pfam" id="PF05699">
    <property type="entry name" value="Dimer_Tnp_hAT"/>
    <property type="match status" value="1"/>
</dbReference>
<dbReference type="OrthoDB" id="10057873at2759"/>
<dbReference type="InterPro" id="IPR012337">
    <property type="entry name" value="RNaseH-like_sf"/>
</dbReference>
<dbReference type="SUPFAM" id="SSF53098">
    <property type="entry name" value="Ribonuclease H-like"/>
    <property type="match status" value="1"/>
</dbReference>
<dbReference type="Proteomes" id="UP000770661">
    <property type="component" value="Unassembled WGS sequence"/>
</dbReference>
<gene>
    <name evidence="3" type="primary">ZBED1_2</name>
    <name evidence="3" type="ORF">GWK47_021790</name>
</gene>
<dbReference type="EMBL" id="JACEEZ010023757">
    <property type="protein sequence ID" value="KAG0710917.1"/>
    <property type="molecule type" value="Genomic_DNA"/>
</dbReference>
<dbReference type="AlphaFoldDB" id="A0A8J4XNV8"/>
<accession>A0A8J4XNV8</accession>
<feature type="compositionally biased region" description="Low complexity" evidence="1">
    <location>
        <begin position="32"/>
        <end position="72"/>
    </location>
</feature>
<dbReference type="GO" id="GO:0046983">
    <property type="term" value="F:protein dimerization activity"/>
    <property type="evidence" value="ECO:0007669"/>
    <property type="project" value="InterPro"/>
</dbReference>
<reference evidence="3" key="1">
    <citation type="submission" date="2020-07" db="EMBL/GenBank/DDBJ databases">
        <title>The High-quality genome of the commercially important snow crab, Chionoecetes opilio.</title>
        <authorList>
            <person name="Jeong J.-H."/>
            <person name="Ryu S."/>
        </authorList>
    </citation>
    <scope>NUCLEOTIDE SEQUENCE</scope>
    <source>
        <strain evidence="3">MADBK_172401_WGS</strain>
        <tissue evidence="3">Digestive gland</tissue>
    </source>
</reference>